<dbReference type="EMBL" id="CM000884">
    <property type="protein sequence ID" value="KQJ85533.1"/>
    <property type="molecule type" value="Genomic_DNA"/>
</dbReference>
<dbReference type="EC" id="2.4.1.-" evidence="3"/>
<keyword evidence="1" id="KW-0328">Glycosyltransferase</keyword>
<dbReference type="Pfam" id="PF01501">
    <property type="entry name" value="Glyco_transf_8"/>
    <property type="match status" value="1"/>
</dbReference>
<dbReference type="STRING" id="15368.A0A0Q3KZN6"/>
<keyword evidence="7" id="KW-1185">Reference proteome</keyword>
<evidence type="ECO:0000313" key="5">
    <source>
        <dbReference type="EMBL" id="KQJ85533.1"/>
    </source>
</evidence>
<comment type="similarity">
    <text evidence="3">Belongs to the glycosyltransferase 8 family.</text>
</comment>
<dbReference type="Proteomes" id="UP000008810">
    <property type="component" value="Chromosome 5"/>
</dbReference>
<dbReference type="GO" id="GO:0045492">
    <property type="term" value="P:xylan biosynthetic process"/>
    <property type="evidence" value="ECO:0000318"/>
    <property type="project" value="GO_Central"/>
</dbReference>
<feature type="transmembrane region" description="Helical" evidence="4">
    <location>
        <begin position="26"/>
        <end position="46"/>
    </location>
</feature>
<reference evidence="5 6" key="1">
    <citation type="journal article" date="2010" name="Nature">
        <title>Genome sequencing and analysis of the model grass Brachypodium distachyon.</title>
        <authorList>
            <consortium name="International Brachypodium Initiative"/>
        </authorList>
    </citation>
    <scope>NUCLEOTIDE SEQUENCE [LARGE SCALE GENOMIC DNA]</scope>
    <source>
        <strain evidence="5 6">Bd21</strain>
    </source>
</reference>
<evidence type="ECO:0000256" key="4">
    <source>
        <dbReference type="SAM" id="Phobius"/>
    </source>
</evidence>
<dbReference type="SUPFAM" id="SSF53448">
    <property type="entry name" value="Nucleotide-diphospho-sugar transferases"/>
    <property type="match status" value="1"/>
</dbReference>
<keyword evidence="1" id="KW-0808">Transferase</keyword>
<dbReference type="InterPro" id="IPR029044">
    <property type="entry name" value="Nucleotide-diphossugar_trans"/>
</dbReference>
<accession>A0A0Q3KZN6</accession>
<dbReference type="Gene3D" id="3.90.550.10">
    <property type="entry name" value="Spore Coat Polysaccharide Biosynthesis Protein SpsA, Chain A"/>
    <property type="match status" value="1"/>
</dbReference>
<sequence length="567" mass="62725">MVSGGSAAAAAAIGGKKNKKSNKKQAVVAVLFSITLLICALVAVLIKTMQHRRNYLELLPPSTRTTSIPQPPYASSYQVDWDSIARVTPSNIGRRRRVALLNFSPAEVKRWRRSAAGGALIRAVRLQAVDSGVTWAELYPEWIDEDKLNNKSCPSFPDPHVPSSQRPFHLVAVKLPCRRLNTSSSSSSSWITRDVGRLHLQLSAAKLAVWASAAEVLVVSECLPLPNLFPCKHLVRRHGHAWLYRTPPDSSYLRSRIRLPQHHEPKPPPASVRSSRQAYATVLHSSDAYVCGAIATAQSIRLSGSTKDMVALVDHASISADQRAALAAAGWQVRPMERIRNPHAVPGTYNEYNYSKLRLWQLLAGDYDVVVFVDSDQLVLRNIDFLFGSQASSSISATGNSGSLFNSGVMVLEPCSCTFEMLMASVQEVVSYNGGDQGFLNEAFVWWHRLPHALNVLKYNLAVSSPAPAPAHYYVMHYLGIKPWMCLRDHDCNWDVPSMRRFASDDAHAMWWALHDRIAPRELAARFCALPPTQRAALEHQRRMANATADPVLNQTAIVVATPHTLT</sequence>
<protein>
    <recommendedName>
        <fullName evidence="3">Hexosyltransferase</fullName>
        <ecNumber evidence="3">2.4.1.-</ecNumber>
    </recommendedName>
</protein>
<keyword evidence="4" id="KW-1133">Transmembrane helix</keyword>
<dbReference type="InParanoid" id="A0A0Q3KZN6"/>
<dbReference type="GO" id="GO:0016757">
    <property type="term" value="F:glycosyltransferase activity"/>
    <property type="evidence" value="ECO:0000318"/>
    <property type="project" value="GO_Central"/>
</dbReference>
<gene>
    <name evidence="5" type="ORF">BRADI_5g27680v3</name>
</gene>
<evidence type="ECO:0000313" key="7">
    <source>
        <dbReference type="Proteomes" id="UP000008810"/>
    </source>
</evidence>
<reference evidence="5" key="2">
    <citation type="submission" date="2017-06" db="EMBL/GenBank/DDBJ databases">
        <title>WGS assembly of Brachypodium distachyon.</title>
        <authorList>
            <consortium name="The International Brachypodium Initiative"/>
            <person name="Lucas S."/>
            <person name="Harmon-Smith M."/>
            <person name="Lail K."/>
            <person name="Tice H."/>
            <person name="Grimwood J."/>
            <person name="Bruce D."/>
            <person name="Barry K."/>
            <person name="Shu S."/>
            <person name="Lindquist E."/>
            <person name="Wang M."/>
            <person name="Pitluck S."/>
            <person name="Vogel J.P."/>
            <person name="Garvin D.F."/>
            <person name="Mockler T.C."/>
            <person name="Schmutz J."/>
            <person name="Rokhsar D."/>
            <person name="Bevan M.W."/>
        </authorList>
    </citation>
    <scope>NUCLEOTIDE SEQUENCE</scope>
    <source>
        <strain evidence="5">Bd21</strain>
    </source>
</reference>
<keyword evidence="4" id="KW-0472">Membrane</keyword>
<keyword evidence="2" id="KW-0464">Manganese</keyword>
<dbReference type="EnsemblPlants" id="KQJ85533">
    <property type="protein sequence ID" value="KQJ85533"/>
    <property type="gene ID" value="BRADI_5g27680v3"/>
</dbReference>
<dbReference type="Gramene" id="KQJ85533">
    <property type="protein sequence ID" value="KQJ85533"/>
    <property type="gene ID" value="BRADI_5g27680v3"/>
</dbReference>
<organism evidence="5">
    <name type="scientific">Brachypodium distachyon</name>
    <name type="common">Purple false brome</name>
    <name type="synonym">Trachynia distachya</name>
    <dbReference type="NCBI Taxonomy" id="15368"/>
    <lineage>
        <taxon>Eukaryota</taxon>
        <taxon>Viridiplantae</taxon>
        <taxon>Streptophyta</taxon>
        <taxon>Embryophyta</taxon>
        <taxon>Tracheophyta</taxon>
        <taxon>Spermatophyta</taxon>
        <taxon>Magnoliopsida</taxon>
        <taxon>Liliopsida</taxon>
        <taxon>Poales</taxon>
        <taxon>Poaceae</taxon>
        <taxon>BOP clade</taxon>
        <taxon>Pooideae</taxon>
        <taxon>Stipodae</taxon>
        <taxon>Brachypodieae</taxon>
        <taxon>Brachypodium</taxon>
    </lineage>
</organism>
<keyword evidence="4" id="KW-0812">Transmembrane</keyword>
<proteinExistence type="inferred from homology"/>
<dbReference type="InterPro" id="IPR050587">
    <property type="entry name" value="GNT1/Glycosyltrans_8"/>
</dbReference>
<name>A0A0Q3KZN6_BRADI</name>
<dbReference type="InterPro" id="IPR002495">
    <property type="entry name" value="Glyco_trans_8"/>
</dbReference>
<dbReference type="OrthoDB" id="2014201at2759"/>
<dbReference type="AlphaFoldDB" id="A0A0Q3KZN6"/>
<evidence type="ECO:0000256" key="3">
    <source>
        <dbReference type="RuleBase" id="RU362027"/>
    </source>
</evidence>
<evidence type="ECO:0000256" key="1">
    <source>
        <dbReference type="ARBA" id="ARBA00022676"/>
    </source>
</evidence>
<reference evidence="6" key="3">
    <citation type="submission" date="2018-08" db="UniProtKB">
        <authorList>
            <consortium name="EnsemblPlants"/>
        </authorList>
    </citation>
    <scope>IDENTIFICATION</scope>
    <source>
        <strain evidence="6">cv. Bd21</strain>
    </source>
</reference>
<dbReference type="PANTHER" id="PTHR11183">
    <property type="entry name" value="GLYCOGENIN SUBFAMILY MEMBER"/>
    <property type="match status" value="1"/>
</dbReference>
<evidence type="ECO:0000313" key="6">
    <source>
        <dbReference type="EnsemblPlants" id="KQJ85533"/>
    </source>
</evidence>
<dbReference type="CDD" id="cd02537">
    <property type="entry name" value="GT8_Glycogenin"/>
    <property type="match status" value="1"/>
</dbReference>
<evidence type="ECO:0000256" key="2">
    <source>
        <dbReference type="ARBA" id="ARBA00023211"/>
    </source>
</evidence>